<feature type="transmembrane region" description="Helical" evidence="8">
    <location>
        <begin position="51"/>
        <end position="69"/>
    </location>
</feature>
<reference evidence="10 11" key="1">
    <citation type="submission" date="2019-03" db="EMBL/GenBank/DDBJ databases">
        <title>Genomic Encyclopedia of Type Strains, Phase IV (KMG-IV): sequencing the most valuable type-strain genomes for metagenomic binning, comparative biology and taxonomic classification.</title>
        <authorList>
            <person name="Goeker M."/>
        </authorList>
    </citation>
    <scope>NUCLEOTIDE SEQUENCE [LARGE SCALE GENOMIC DNA]</scope>
    <source>
        <strain evidence="10 11">DSM 24830</strain>
    </source>
</reference>
<name>A0A4R1F2L3_9GAMM</name>
<evidence type="ECO:0000313" key="11">
    <source>
        <dbReference type="Proteomes" id="UP000294887"/>
    </source>
</evidence>
<keyword evidence="3 8" id="KW-0349">Heme</keyword>
<keyword evidence="2 8" id="KW-0813">Transport</keyword>
<dbReference type="GO" id="GO:0009055">
    <property type="term" value="F:electron transfer activity"/>
    <property type="evidence" value="ECO:0007669"/>
    <property type="project" value="UniProtKB-UniRule"/>
</dbReference>
<dbReference type="GO" id="GO:0046872">
    <property type="term" value="F:metal ion binding"/>
    <property type="evidence" value="ECO:0007669"/>
    <property type="project" value="UniProtKB-KW"/>
</dbReference>
<keyword evidence="8" id="KW-0479">Metal-binding</keyword>
<dbReference type="AlphaFoldDB" id="A0A4R1F2L3"/>
<evidence type="ECO:0000256" key="5">
    <source>
        <dbReference type="ARBA" id="ARBA00022989"/>
    </source>
</evidence>
<evidence type="ECO:0000313" key="10">
    <source>
        <dbReference type="EMBL" id="TCJ88406.1"/>
    </source>
</evidence>
<dbReference type="OrthoDB" id="9788328at2"/>
<evidence type="ECO:0000256" key="8">
    <source>
        <dbReference type="HAMAP-Rule" id="MF_01207"/>
    </source>
</evidence>
<keyword evidence="5 8" id="KW-1133">Transmembrane helix</keyword>
<comment type="caution">
    <text evidence="10">The sequence shown here is derived from an EMBL/GenBank/DDBJ whole genome shotgun (WGS) entry which is preliminary data.</text>
</comment>
<keyword evidence="6 8" id="KW-0408">Iron</keyword>
<keyword evidence="8" id="KW-0285">Flavoprotein</keyword>
<dbReference type="GO" id="GO:0010181">
    <property type="term" value="F:FMN binding"/>
    <property type="evidence" value="ECO:0007669"/>
    <property type="project" value="UniProtKB-UniRule"/>
</dbReference>
<keyword evidence="8" id="KW-0288">FMN</keyword>
<dbReference type="InterPro" id="IPR022837">
    <property type="entry name" value="MsrQ-like"/>
</dbReference>
<evidence type="ECO:0000259" key="9">
    <source>
        <dbReference type="Pfam" id="PF01794"/>
    </source>
</evidence>
<keyword evidence="8" id="KW-0249">Electron transport</keyword>
<dbReference type="PANTHER" id="PTHR36964">
    <property type="entry name" value="PROTEIN-METHIONINE-SULFOXIDE REDUCTASE HEME-BINDING SUBUNIT MSRQ"/>
    <property type="match status" value="1"/>
</dbReference>
<protein>
    <recommendedName>
        <fullName evidence="8">Protein-methionine-sulfoxide reductase heme-binding subunit MsrQ</fullName>
    </recommendedName>
    <alternativeName>
        <fullName evidence="8">Flavocytochrome MsrQ</fullName>
    </alternativeName>
</protein>
<evidence type="ECO:0000256" key="7">
    <source>
        <dbReference type="ARBA" id="ARBA00023136"/>
    </source>
</evidence>
<dbReference type="PANTHER" id="PTHR36964:SF1">
    <property type="entry name" value="PROTEIN-METHIONINE-SULFOXIDE REDUCTASE HEME-BINDING SUBUNIT MSRQ"/>
    <property type="match status" value="1"/>
</dbReference>
<evidence type="ECO:0000256" key="2">
    <source>
        <dbReference type="ARBA" id="ARBA00022448"/>
    </source>
</evidence>
<evidence type="ECO:0000256" key="6">
    <source>
        <dbReference type="ARBA" id="ARBA00023004"/>
    </source>
</evidence>
<evidence type="ECO:0000256" key="4">
    <source>
        <dbReference type="ARBA" id="ARBA00022692"/>
    </source>
</evidence>
<feature type="transmembrane region" description="Helical" evidence="8">
    <location>
        <begin position="81"/>
        <end position="99"/>
    </location>
</feature>
<dbReference type="InterPro" id="IPR013130">
    <property type="entry name" value="Fe3_Rdtase_TM_dom"/>
</dbReference>
<keyword evidence="11" id="KW-1185">Reference proteome</keyword>
<gene>
    <name evidence="8" type="primary">msrQ</name>
    <name evidence="10" type="ORF">EV695_0252</name>
</gene>
<sequence length="197" mass="23172">MKISENKFSRILRPSLFALLLLPAIYYAWGVWQDSLGANPLEAVIRGLGDWGLRVLLLTLAISPLRRLFNWPQLLRLRRMVGLYAYFYVVLHLFGYLWFDHFFDWEEIWFDILERPFITVGMVAVILLTPLAVTSTNGMIKRLGKKWKKLHMLIYPISMLGVLHFWWMVKLDITEPVIYAVILAILLGERLFNKFSK</sequence>
<dbReference type="GO" id="GO:0005886">
    <property type="term" value="C:plasma membrane"/>
    <property type="evidence" value="ECO:0007669"/>
    <property type="project" value="UniProtKB-SubCell"/>
</dbReference>
<dbReference type="GO" id="GO:0020037">
    <property type="term" value="F:heme binding"/>
    <property type="evidence" value="ECO:0007669"/>
    <property type="project" value="UniProtKB-UniRule"/>
</dbReference>
<proteinExistence type="inferred from homology"/>
<dbReference type="HAMAP" id="MF_01207">
    <property type="entry name" value="MsrQ"/>
    <property type="match status" value="1"/>
</dbReference>
<evidence type="ECO:0000256" key="1">
    <source>
        <dbReference type="ARBA" id="ARBA00004141"/>
    </source>
</evidence>
<feature type="transmembrane region" description="Helical" evidence="8">
    <location>
        <begin position="119"/>
        <end position="140"/>
    </location>
</feature>
<comment type="similarity">
    <text evidence="8">Belongs to the MsrQ family.</text>
</comment>
<keyword evidence="8" id="KW-1003">Cell membrane</keyword>
<dbReference type="GO" id="GO:0030091">
    <property type="term" value="P:protein repair"/>
    <property type="evidence" value="ECO:0007669"/>
    <property type="project" value="UniProtKB-UniRule"/>
</dbReference>
<feature type="transmembrane region" description="Helical" evidence="8">
    <location>
        <begin position="176"/>
        <end position="192"/>
    </location>
</feature>
<dbReference type="EMBL" id="SMFQ01000002">
    <property type="protein sequence ID" value="TCJ88406.1"/>
    <property type="molecule type" value="Genomic_DNA"/>
</dbReference>
<organism evidence="10 11">
    <name type="scientific">Cocleimonas flava</name>
    <dbReference type="NCBI Taxonomy" id="634765"/>
    <lineage>
        <taxon>Bacteria</taxon>
        <taxon>Pseudomonadati</taxon>
        <taxon>Pseudomonadota</taxon>
        <taxon>Gammaproteobacteria</taxon>
        <taxon>Thiotrichales</taxon>
        <taxon>Thiotrichaceae</taxon>
        <taxon>Cocleimonas</taxon>
    </lineage>
</organism>
<feature type="domain" description="Ferric oxidoreductase" evidence="9">
    <location>
        <begin position="51"/>
        <end position="161"/>
    </location>
</feature>
<feature type="transmembrane region" description="Helical" evidence="8">
    <location>
        <begin position="12"/>
        <end position="31"/>
    </location>
</feature>
<dbReference type="RefSeq" id="WP_131904103.1">
    <property type="nucleotide sequence ID" value="NZ_BAAAFU010000008.1"/>
</dbReference>
<keyword evidence="7 8" id="KW-0472">Membrane</keyword>
<comment type="cofactor">
    <cofactor evidence="8">
        <name>heme b</name>
        <dbReference type="ChEBI" id="CHEBI:60344"/>
    </cofactor>
    <text evidence="8">Binds 1 heme b (iron(II)-protoporphyrin IX) group per subunit.</text>
</comment>
<evidence type="ECO:0000256" key="3">
    <source>
        <dbReference type="ARBA" id="ARBA00022617"/>
    </source>
</evidence>
<keyword evidence="4 8" id="KW-0812">Transmembrane</keyword>
<comment type="subcellular location">
    <subcellularLocation>
        <location evidence="8">Cell membrane</location>
        <topology evidence="8">Multi-pass membrane protein</topology>
    </subcellularLocation>
    <subcellularLocation>
        <location evidence="1">Membrane</location>
        <topology evidence="1">Multi-pass membrane protein</topology>
    </subcellularLocation>
</comment>
<accession>A0A4R1F2L3</accession>
<feature type="transmembrane region" description="Helical" evidence="8">
    <location>
        <begin position="152"/>
        <end position="170"/>
    </location>
</feature>
<comment type="function">
    <text evidence="8">Part of the MsrPQ system that repairs oxidized periplasmic proteins containing methionine sulfoxide residues (Met-O), using respiratory chain electrons. Thus protects these proteins from oxidative-stress damage caused by reactive species of oxygen and chlorine generated by the host defense mechanisms. MsrPQ is essential for the maintenance of envelope integrity under bleach stress, rescuing a wide series of structurally unrelated periplasmic proteins from methionine oxidation. MsrQ provides electrons for reduction to the reductase catalytic subunit MsrP, using the quinone pool of the respiratory chain.</text>
</comment>
<dbReference type="GO" id="GO:0016679">
    <property type="term" value="F:oxidoreductase activity, acting on diphenols and related substances as donors"/>
    <property type="evidence" value="ECO:0007669"/>
    <property type="project" value="TreeGrafter"/>
</dbReference>
<dbReference type="Proteomes" id="UP000294887">
    <property type="component" value="Unassembled WGS sequence"/>
</dbReference>
<comment type="subunit">
    <text evidence="8">Heterodimer of a catalytic subunit (MsrP) and a heme-binding subunit (MsrQ).</text>
</comment>
<comment type="cofactor">
    <cofactor evidence="8">
        <name>FMN</name>
        <dbReference type="ChEBI" id="CHEBI:58210"/>
    </cofactor>
    <text evidence="8">Binds 1 FMN per subunit.</text>
</comment>
<dbReference type="Pfam" id="PF01794">
    <property type="entry name" value="Ferric_reduct"/>
    <property type="match status" value="1"/>
</dbReference>